<name>A0A1Q9BWK6_SYMMI</name>
<dbReference type="EMBL" id="LSRX01002824">
    <property type="protein sequence ID" value="OLP75077.1"/>
    <property type="molecule type" value="Genomic_DNA"/>
</dbReference>
<proteinExistence type="predicted"/>
<feature type="non-terminal residue" evidence="1">
    <location>
        <position position="183"/>
    </location>
</feature>
<comment type="caution">
    <text evidence="1">The sequence shown here is derived from an EMBL/GenBank/DDBJ whole genome shotgun (WGS) entry which is preliminary data.</text>
</comment>
<dbReference type="Proteomes" id="UP000186817">
    <property type="component" value="Unassembled WGS sequence"/>
</dbReference>
<protein>
    <submittedName>
        <fullName evidence="1">Uncharacterized protein</fullName>
    </submittedName>
</protein>
<keyword evidence="2" id="KW-1185">Reference proteome</keyword>
<gene>
    <name evidence="1" type="ORF">AK812_SmicGene45191</name>
</gene>
<evidence type="ECO:0000313" key="2">
    <source>
        <dbReference type="Proteomes" id="UP000186817"/>
    </source>
</evidence>
<sequence>MQGSRPDMTGDQLRLPSQDEVARLCSLLSGTASREGASAREPSAVVRAGFCGALRAELNPTASADVHGEPPSAAVLCPEAFDLATALFKAATDGADAECDVWNGRDLLVLSKFIQLRSSSDDTEEPRDDVLLRIYDHPLWSRVTFWDDLLLAGLAEAHFQLVLSRWADPQGKMLAELVVFSGL</sequence>
<evidence type="ECO:0000313" key="1">
    <source>
        <dbReference type="EMBL" id="OLP75077.1"/>
    </source>
</evidence>
<reference evidence="1 2" key="1">
    <citation type="submission" date="2016-02" db="EMBL/GenBank/DDBJ databases">
        <title>Genome analysis of coral dinoflagellate symbionts highlights evolutionary adaptations to a symbiotic lifestyle.</title>
        <authorList>
            <person name="Aranda M."/>
            <person name="Li Y."/>
            <person name="Liew Y.J."/>
            <person name="Baumgarten S."/>
            <person name="Simakov O."/>
            <person name="Wilson M."/>
            <person name="Piel J."/>
            <person name="Ashoor H."/>
            <person name="Bougouffa S."/>
            <person name="Bajic V.B."/>
            <person name="Ryu T."/>
            <person name="Ravasi T."/>
            <person name="Bayer T."/>
            <person name="Micklem G."/>
            <person name="Kim H."/>
            <person name="Bhak J."/>
            <person name="Lajeunesse T.C."/>
            <person name="Voolstra C.R."/>
        </authorList>
    </citation>
    <scope>NUCLEOTIDE SEQUENCE [LARGE SCALE GENOMIC DNA]</scope>
    <source>
        <strain evidence="1 2">CCMP2467</strain>
    </source>
</reference>
<dbReference type="AlphaFoldDB" id="A0A1Q9BWK6"/>
<accession>A0A1Q9BWK6</accession>
<organism evidence="1 2">
    <name type="scientific">Symbiodinium microadriaticum</name>
    <name type="common">Dinoflagellate</name>
    <name type="synonym">Zooxanthella microadriatica</name>
    <dbReference type="NCBI Taxonomy" id="2951"/>
    <lineage>
        <taxon>Eukaryota</taxon>
        <taxon>Sar</taxon>
        <taxon>Alveolata</taxon>
        <taxon>Dinophyceae</taxon>
        <taxon>Suessiales</taxon>
        <taxon>Symbiodiniaceae</taxon>
        <taxon>Symbiodinium</taxon>
    </lineage>
</organism>